<dbReference type="EMBL" id="BRXS01000005">
    <property type="protein sequence ID" value="GLC26965.1"/>
    <property type="molecule type" value="Genomic_DNA"/>
</dbReference>
<comment type="caution">
    <text evidence="9">The sequence shown here is derived from an EMBL/GenBank/DDBJ whole genome shotgun (WGS) entry which is preliminary data.</text>
</comment>
<feature type="domain" description="PAS" evidence="7">
    <location>
        <begin position="422"/>
        <end position="492"/>
    </location>
</feature>
<protein>
    <recommendedName>
        <fullName evidence="2">histidine kinase</fullName>
        <ecNumber evidence="2">2.7.13.3</ecNumber>
    </recommendedName>
</protein>
<feature type="domain" description="PAS" evidence="7">
    <location>
        <begin position="305"/>
        <end position="350"/>
    </location>
</feature>
<dbReference type="SMART" id="SM00388">
    <property type="entry name" value="HisKA"/>
    <property type="match status" value="1"/>
</dbReference>
<dbReference type="Pfam" id="PF08448">
    <property type="entry name" value="PAS_4"/>
    <property type="match status" value="2"/>
</dbReference>
<dbReference type="Gene3D" id="3.30.565.10">
    <property type="entry name" value="Histidine kinase-like ATPase, C-terminal domain"/>
    <property type="match status" value="1"/>
</dbReference>
<dbReference type="Pfam" id="PF02518">
    <property type="entry name" value="HATPase_c"/>
    <property type="match status" value="1"/>
</dbReference>
<dbReference type="CDD" id="cd00082">
    <property type="entry name" value="HisKA"/>
    <property type="match status" value="1"/>
</dbReference>
<reference evidence="9" key="1">
    <citation type="submission" date="2022-08" db="EMBL/GenBank/DDBJ databases">
        <title>Draft genome sequencing of Roseisolibacter agri AW1220.</title>
        <authorList>
            <person name="Tobiishi Y."/>
            <person name="Tonouchi A."/>
        </authorList>
    </citation>
    <scope>NUCLEOTIDE SEQUENCE</scope>
    <source>
        <strain evidence="9">AW1220</strain>
    </source>
</reference>
<proteinExistence type="predicted"/>
<dbReference type="InterPro" id="IPR052162">
    <property type="entry name" value="Sensor_kinase/Photoreceptor"/>
</dbReference>
<dbReference type="FunFam" id="3.30.450.20:FF:000099">
    <property type="entry name" value="Sensory box sensor histidine kinase"/>
    <property type="match status" value="2"/>
</dbReference>
<sequence length="795" mass="89804">MVDYRAVFDGAPDVYLLLAPDPPRFTMLAANEARLRATGTRREDVIGRPLFEVFPDNPEELGATGVRNLRASLHEVLRTRQPHRMALQKYDIRGPGGAFEERYWEPLNAPVFDASGALVSIIHRVEDVTDQVLAHRRLRTLESVAAEASRRLTRETEARVSVEAILARLRESEARYRLLADMIPQNIWTTDATGHHTYFSRRWYAFTGATPEESHGEAWTRYIHPDDRDRMHARWKHSLQTGEPYEIEYRFRGADGAYHWFLGKAMPLRDDAGEIVEWFGTATDITERKQLDEERERLLASERAARAQVTTILESITDAFYALDREWRFTHVNREAERLLKRPREELLGRVMWEEFPDAVGSAFHREYHRAAAERTTVDFEAYAPTIGLWVNARAYPSDDGLSVFFRDVTARRVAEERLRESERSFRALANSIPQLAWMADAAGWIFWYNERWHEYTGTTLAEMEGWGWQKVHHPAHVAGVVERIRHAFESGTPWEDTFPLRSRTGEYRWFLSRAVPIRDSGGRVLRWFGTNTDITAEIEARAEAVRRREELERVTESRTRLMRGFSHDVKNPLGAADGHAQLLEEGILGELTEKQRASVRRIRRSIHTSLRLIHDLLELAQAEAGQLEVECVTTDVSAAAREVVEDFRGQATGVGLAVECQLPDGVLADTDPTRLRQILANLLSNAVKYAPTGTVTVETTLRPSGGPRPGPWVAASVRDTGPGIPIEKQASIFQEFTRLDPTAQPGAGIGLAISRRIAQLLGGDLTVESAAGRGATFTLWLPPATAEGDATKSG</sequence>
<dbReference type="PRINTS" id="PR00344">
    <property type="entry name" value="BCTRLSENSOR"/>
</dbReference>
<dbReference type="SUPFAM" id="SSF47384">
    <property type="entry name" value="Homodimeric domain of signal transducing histidine kinase"/>
    <property type="match status" value="1"/>
</dbReference>
<evidence type="ECO:0000313" key="9">
    <source>
        <dbReference type="EMBL" id="GLC26965.1"/>
    </source>
</evidence>
<feature type="domain" description="PAS" evidence="7">
    <location>
        <begin position="172"/>
        <end position="242"/>
    </location>
</feature>
<dbReference type="InterPro" id="IPR003594">
    <property type="entry name" value="HATPase_dom"/>
</dbReference>
<evidence type="ECO:0000259" key="8">
    <source>
        <dbReference type="PROSITE" id="PS50113"/>
    </source>
</evidence>
<dbReference type="InterPro" id="IPR003661">
    <property type="entry name" value="HisK_dim/P_dom"/>
</dbReference>
<dbReference type="CDD" id="cd00130">
    <property type="entry name" value="PAS"/>
    <property type="match status" value="3"/>
</dbReference>
<dbReference type="InterPro" id="IPR035965">
    <property type="entry name" value="PAS-like_dom_sf"/>
</dbReference>
<name>A0AA37V1X9_9BACT</name>
<evidence type="ECO:0000256" key="5">
    <source>
        <dbReference type="ARBA" id="ARBA00022777"/>
    </source>
</evidence>
<dbReference type="Gene3D" id="1.10.287.130">
    <property type="match status" value="1"/>
</dbReference>
<evidence type="ECO:0000256" key="4">
    <source>
        <dbReference type="ARBA" id="ARBA00022679"/>
    </source>
</evidence>
<dbReference type="PANTHER" id="PTHR43304:SF1">
    <property type="entry name" value="PAC DOMAIN-CONTAINING PROTEIN"/>
    <property type="match status" value="1"/>
</dbReference>
<dbReference type="PROSITE" id="PS50109">
    <property type="entry name" value="HIS_KIN"/>
    <property type="match status" value="1"/>
</dbReference>
<evidence type="ECO:0000259" key="7">
    <source>
        <dbReference type="PROSITE" id="PS50112"/>
    </source>
</evidence>
<dbReference type="PANTHER" id="PTHR43304">
    <property type="entry name" value="PHYTOCHROME-LIKE PROTEIN CPH1"/>
    <property type="match status" value="1"/>
</dbReference>
<dbReference type="GO" id="GO:0000155">
    <property type="term" value="F:phosphorelay sensor kinase activity"/>
    <property type="evidence" value="ECO:0007669"/>
    <property type="project" value="InterPro"/>
</dbReference>
<dbReference type="AlphaFoldDB" id="A0AA37V1X9"/>
<dbReference type="InterPro" id="IPR001610">
    <property type="entry name" value="PAC"/>
</dbReference>
<dbReference type="Gene3D" id="3.30.450.20">
    <property type="entry name" value="PAS domain"/>
    <property type="match status" value="4"/>
</dbReference>
<dbReference type="SUPFAM" id="SSF55785">
    <property type="entry name" value="PYP-like sensor domain (PAS domain)"/>
    <property type="match status" value="4"/>
</dbReference>
<organism evidence="9 10">
    <name type="scientific">Roseisolibacter agri</name>
    <dbReference type="NCBI Taxonomy" id="2014610"/>
    <lineage>
        <taxon>Bacteria</taxon>
        <taxon>Pseudomonadati</taxon>
        <taxon>Gemmatimonadota</taxon>
        <taxon>Gemmatimonadia</taxon>
        <taxon>Gemmatimonadales</taxon>
        <taxon>Gemmatimonadaceae</taxon>
        <taxon>Roseisolibacter</taxon>
    </lineage>
</organism>
<dbReference type="Proteomes" id="UP001161325">
    <property type="component" value="Unassembled WGS sequence"/>
</dbReference>
<dbReference type="SUPFAM" id="SSF55874">
    <property type="entry name" value="ATPase domain of HSP90 chaperone/DNA topoisomerase II/histidine kinase"/>
    <property type="match status" value="1"/>
</dbReference>
<dbReference type="InterPro" id="IPR005467">
    <property type="entry name" value="His_kinase_dom"/>
</dbReference>
<dbReference type="InterPro" id="IPR013655">
    <property type="entry name" value="PAS_fold_3"/>
</dbReference>
<feature type="domain" description="Histidine kinase" evidence="6">
    <location>
        <begin position="565"/>
        <end position="786"/>
    </location>
</feature>
<dbReference type="InterPro" id="IPR004358">
    <property type="entry name" value="Sig_transdc_His_kin-like_C"/>
</dbReference>
<evidence type="ECO:0000259" key="6">
    <source>
        <dbReference type="PROSITE" id="PS50109"/>
    </source>
</evidence>
<dbReference type="EC" id="2.7.13.3" evidence="2"/>
<evidence type="ECO:0000256" key="1">
    <source>
        <dbReference type="ARBA" id="ARBA00000085"/>
    </source>
</evidence>
<keyword evidence="5" id="KW-0418">Kinase</keyword>
<dbReference type="SMART" id="SM00086">
    <property type="entry name" value="PAC"/>
    <property type="match status" value="2"/>
</dbReference>
<comment type="catalytic activity">
    <reaction evidence="1">
        <text>ATP + protein L-histidine = ADP + protein N-phospho-L-histidine.</text>
        <dbReference type="EC" id="2.7.13.3"/>
    </reaction>
</comment>
<evidence type="ECO:0000313" key="10">
    <source>
        <dbReference type="Proteomes" id="UP001161325"/>
    </source>
</evidence>
<dbReference type="Pfam" id="PF08447">
    <property type="entry name" value="PAS_3"/>
    <property type="match status" value="2"/>
</dbReference>
<dbReference type="NCBIfam" id="TIGR00229">
    <property type="entry name" value="sensory_box"/>
    <property type="match status" value="3"/>
</dbReference>
<dbReference type="InterPro" id="IPR013656">
    <property type="entry name" value="PAS_4"/>
</dbReference>
<evidence type="ECO:0000256" key="2">
    <source>
        <dbReference type="ARBA" id="ARBA00012438"/>
    </source>
</evidence>
<keyword evidence="10" id="KW-1185">Reference proteome</keyword>
<dbReference type="InterPro" id="IPR036097">
    <property type="entry name" value="HisK_dim/P_sf"/>
</dbReference>
<accession>A0AA37V1X9</accession>
<keyword evidence="3" id="KW-0597">Phosphoprotein</keyword>
<dbReference type="Pfam" id="PF00512">
    <property type="entry name" value="HisKA"/>
    <property type="match status" value="1"/>
</dbReference>
<feature type="domain" description="PAC" evidence="8">
    <location>
        <begin position="495"/>
        <end position="547"/>
    </location>
</feature>
<evidence type="ECO:0000256" key="3">
    <source>
        <dbReference type="ARBA" id="ARBA00022553"/>
    </source>
</evidence>
<dbReference type="InterPro" id="IPR000700">
    <property type="entry name" value="PAS-assoc_C"/>
</dbReference>
<gene>
    <name evidence="9" type="ORF">rosag_34780</name>
</gene>
<dbReference type="PROSITE" id="PS50112">
    <property type="entry name" value="PAS"/>
    <property type="match status" value="3"/>
</dbReference>
<dbReference type="SMART" id="SM00091">
    <property type="entry name" value="PAS"/>
    <property type="match status" value="4"/>
</dbReference>
<dbReference type="SMART" id="SM00387">
    <property type="entry name" value="HATPase_c"/>
    <property type="match status" value="1"/>
</dbReference>
<dbReference type="InterPro" id="IPR000014">
    <property type="entry name" value="PAS"/>
</dbReference>
<dbReference type="InterPro" id="IPR036890">
    <property type="entry name" value="HATPase_C_sf"/>
</dbReference>
<keyword evidence="4" id="KW-0808">Transferase</keyword>
<feature type="domain" description="PAC" evidence="8">
    <location>
        <begin position="245"/>
        <end position="297"/>
    </location>
</feature>
<dbReference type="PROSITE" id="PS50113">
    <property type="entry name" value="PAC"/>
    <property type="match status" value="2"/>
</dbReference>